<dbReference type="Proteomes" id="UP000314294">
    <property type="component" value="Unassembled WGS sequence"/>
</dbReference>
<dbReference type="EMBL" id="SRLO01000097">
    <property type="protein sequence ID" value="TNN76060.1"/>
    <property type="molecule type" value="Genomic_DNA"/>
</dbReference>
<organism evidence="1 2">
    <name type="scientific">Liparis tanakae</name>
    <name type="common">Tanaka's snailfish</name>
    <dbReference type="NCBI Taxonomy" id="230148"/>
    <lineage>
        <taxon>Eukaryota</taxon>
        <taxon>Metazoa</taxon>
        <taxon>Chordata</taxon>
        <taxon>Craniata</taxon>
        <taxon>Vertebrata</taxon>
        <taxon>Euteleostomi</taxon>
        <taxon>Actinopterygii</taxon>
        <taxon>Neopterygii</taxon>
        <taxon>Teleostei</taxon>
        <taxon>Neoteleostei</taxon>
        <taxon>Acanthomorphata</taxon>
        <taxon>Eupercaria</taxon>
        <taxon>Perciformes</taxon>
        <taxon>Cottioidei</taxon>
        <taxon>Cottales</taxon>
        <taxon>Liparidae</taxon>
        <taxon>Liparis</taxon>
    </lineage>
</organism>
<comment type="caution">
    <text evidence="1">The sequence shown here is derived from an EMBL/GenBank/DDBJ whole genome shotgun (WGS) entry which is preliminary data.</text>
</comment>
<name>A0A4Z2IDM3_9TELE</name>
<gene>
    <name evidence="1" type="ORF">EYF80_013823</name>
</gene>
<proteinExistence type="predicted"/>
<keyword evidence="2" id="KW-1185">Reference proteome</keyword>
<evidence type="ECO:0000313" key="2">
    <source>
        <dbReference type="Proteomes" id="UP000314294"/>
    </source>
</evidence>
<accession>A0A4Z2IDM3</accession>
<evidence type="ECO:0000313" key="1">
    <source>
        <dbReference type="EMBL" id="TNN76060.1"/>
    </source>
</evidence>
<sequence length="73" mass="8408">MVPVFLERRQQVDRVRPGWTVDNYCEVCHGRRSITRIQSAPQVQTHACRVVQSHTGHGYFLVACHQPHVVLSE</sequence>
<protein>
    <submittedName>
        <fullName evidence="1">Uncharacterized protein</fullName>
    </submittedName>
</protein>
<dbReference type="AlphaFoldDB" id="A0A4Z2IDM3"/>
<reference evidence="1 2" key="1">
    <citation type="submission" date="2019-03" db="EMBL/GenBank/DDBJ databases">
        <title>First draft genome of Liparis tanakae, snailfish: a comprehensive survey of snailfish specific genes.</title>
        <authorList>
            <person name="Kim W."/>
            <person name="Song I."/>
            <person name="Jeong J.-H."/>
            <person name="Kim D."/>
            <person name="Kim S."/>
            <person name="Ryu S."/>
            <person name="Song J.Y."/>
            <person name="Lee S.K."/>
        </authorList>
    </citation>
    <scope>NUCLEOTIDE SEQUENCE [LARGE SCALE GENOMIC DNA]</scope>
    <source>
        <tissue evidence="1">Muscle</tissue>
    </source>
</reference>